<dbReference type="EMBL" id="QRBI01000117">
    <property type="protein sequence ID" value="RMC08697.1"/>
    <property type="molecule type" value="Genomic_DNA"/>
</dbReference>
<feature type="compositionally biased region" description="Polar residues" evidence="1">
    <location>
        <begin position="88"/>
        <end position="115"/>
    </location>
</feature>
<sequence>MILGLMWTMAMAVESLRRGNDLGKEGKKKTKDILDVQGPHQITLWWFLASTVTFLHGTEQGSPHLKGSQSQPSSGDTGGTVEHKGQALPSQSPTKSAASQTTPHSEGTQRNPLRG</sequence>
<protein>
    <submittedName>
        <fullName evidence="2">Uncharacterized protein</fullName>
    </submittedName>
</protein>
<comment type="caution">
    <text evidence="2">The sequence shown here is derived from an EMBL/GenBank/DDBJ whole genome shotgun (WGS) entry which is preliminary data.</text>
</comment>
<feature type="region of interest" description="Disordered" evidence="1">
    <location>
        <begin position="58"/>
        <end position="115"/>
    </location>
</feature>
<evidence type="ECO:0000313" key="2">
    <source>
        <dbReference type="EMBL" id="RMC08697.1"/>
    </source>
</evidence>
<organism evidence="2 3">
    <name type="scientific">Hirundo rustica rustica</name>
    <dbReference type="NCBI Taxonomy" id="333673"/>
    <lineage>
        <taxon>Eukaryota</taxon>
        <taxon>Metazoa</taxon>
        <taxon>Chordata</taxon>
        <taxon>Craniata</taxon>
        <taxon>Vertebrata</taxon>
        <taxon>Euteleostomi</taxon>
        <taxon>Archelosauria</taxon>
        <taxon>Archosauria</taxon>
        <taxon>Dinosauria</taxon>
        <taxon>Saurischia</taxon>
        <taxon>Theropoda</taxon>
        <taxon>Coelurosauria</taxon>
        <taxon>Aves</taxon>
        <taxon>Neognathae</taxon>
        <taxon>Neoaves</taxon>
        <taxon>Telluraves</taxon>
        <taxon>Australaves</taxon>
        <taxon>Passeriformes</taxon>
        <taxon>Sylvioidea</taxon>
        <taxon>Hirundinidae</taxon>
        <taxon>Hirundo</taxon>
    </lineage>
</organism>
<evidence type="ECO:0000256" key="1">
    <source>
        <dbReference type="SAM" id="MobiDB-lite"/>
    </source>
</evidence>
<reference evidence="2 3" key="1">
    <citation type="submission" date="2018-07" db="EMBL/GenBank/DDBJ databases">
        <title>A high quality draft genome assembly of the barn swallow (H. rustica rustica).</title>
        <authorList>
            <person name="Formenti G."/>
            <person name="Chiara M."/>
            <person name="Poveda L."/>
            <person name="Francoijs K.-J."/>
            <person name="Bonisoli-Alquati A."/>
            <person name="Canova L."/>
            <person name="Gianfranceschi L."/>
            <person name="Horner D.S."/>
            <person name="Saino N."/>
        </authorList>
    </citation>
    <scope>NUCLEOTIDE SEQUENCE [LARGE SCALE GENOMIC DNA]</scope>
    <source>
        <strain evidence="2">Chelidonia</strain>
        <tissue evidence="2">Blood</tissue>
    </source>
</reference>
<proteinExistence type="predicted"/>
<keyword evidence="3" id="KW-1185">Reference proteome</keyword>
<accession>A0A3M0KNC7</accession>
<name>A0A3M0KNC7_HIRRU</name>
<evidence type="ECO:0000313" key="3">
    <source>
        <dbReference type="Proteomes" id="UP000269221"/>
    </source>
</evidence>
<gene>
    <name evidence="2" type="ORF">DUI87_14946</name>
</gene>
<dbReference type="Proteomes" id="UP000269221">
    <property type="component" value="Unassembled WGS sequence"/>
</dbReference>
<dbReference type="AlphaFoldDB" id="A0A3M0KNC7"/>